<evidence type="ECO:0000256" key="3">
    <source>
        <dbReference type="ARBA" id="ARBA00022857"/>
    </source>
</evidence>
<dbReference type="PROSITE" id="PS01050">
    <property type="entry name" value="YJEF_C_2"/>
    <property type="match status" value="1"/>
</dbReference>
<accession>A0A0R3PX86</accession>
<feature type="binding site" evidence="7">
    <location>
        <begin position="143"/>
        <end position="149"/>
    </location>
    <ligand>
        <name>(6S)-NADPHX</name>
        <dbReference type="ChEBI" id="CHEBI:64076"/>
    </ligand>
</feature>
<evidence type="ECO:0000259" key="8">
    <source>
        <dbReference type="PROSITE" id="PS51383"/>
    </source>
</evidence>
<keyword evidence="2 7" id="KW-0067">ATP-binding</keyword>
<dbReference type="InterPro" id="IPR029056">
    <property type="entry name" value="Ribokinase-like"/>
</dbReference>
<feature type="binding site" evidence="7">
    <location>
        <begin position="207"/>
        <end position="216"/>
    </location>
    <ligand>
        <name>ATP</name>
        <dbReference type="ChEBI" id="CHEBI:30616"/>
    </ligand>
</feature>
<dbReference type="GO" id="GO:0110051">
    <property type="term" value="P:metabolite repair"/>
    <property type="evidence" value="ECO:0007669"/>
    <property type="project" value="TreeGrafter"/>
</dbReference>
<keyword evidence="7" id="KW-0597">Phosphoprotein</keyword>
<comment type="catalytic activity">
    <reaction evidence="7">
        <text>(6S)-NADHX + ATP = ADP + phosphate + NADH + H(+)</text>
        <dbReference type="Rhea" id="RHEA:19017"/>
        <dbReference type="ChEBI" id="CHEBI:15378"/>
        <dbReference type="ChEBI" id="CHEBI:30616"/>
        <dbReference type="ChEBI" id="CHEBI:43474"/>
        <dbReference type="ChEBI" id="CHEBI:57945"/>
        <dbReference type="ChEBI" id="CHEBI:64074"/>
        <dbReference type="ChEBI" id="CHEBI:456216"/>
        <dbReference type="EC" id="4.2.1.93"/>
    </reaction>
</comment>
<keyword evidence="5 7" id="KW-0456">Lyase</keyword>
<sequence>LILERLTIIDLKGSCGKLGVIGGSIEYTGAPFFAAISALKLGADIVHVMCAPEAVSSIKSYSPELIVCPGLDPDRLLERMDAVVLGPGLGRSSQVFPLFNAVLDFVKRTNVPFIVDADGLWFLCESLREGNVPSLQSAMLTPNIVEFSRLCEYALGIRDVLTIKDQNELRSLATRLSCHLGTSLFLKGRVDIITNPDGNVVIGDEDGCPRRCGGQGDVTSGTLAMFLLWASRYRGDIDALFFSEAKLAAGLASSQLVRRCGNMAFSSIGRSMVTTDIINNIPSVLREIDEGK</sequence>
<evidence type="ECO:0000256" key="6">
    <source>
        <dbReference type="ARBA" id="ARBA00047472"/>
    </source>
</evidence>
<evidence type="ECO:0000256" key="7">
    <source>
        <dbReference type="HAMAP-Rule" id="MF_03157"/>
    </source>
</evidence>
<evidence type="ECO:0000256" key="1">
    <source>
        <dbReference type="ARBA" id="ARBA00022741"/>
    </source>
</evidence>
<dbReference type="Gene3D" id="3.40.1190.20">
    <property type="match status" value="1"/>
</dbReference>
<feature type="domain" description="YjeF C-terminal" evidence="8">
    <location>
        <begin position="1"/>
        <end position="288"/>
    </location>
</feature>
<dbReference type="NCBIfam" id="TIGR00196">
    <property type="entry name" value="yjeF_cterm"/>
    <property type="match status" value="1"/>
</dbReference>
<dbReference type="GO" id="GO:0046496">
    <property type="term" value="P:nicotinamide nucleotide metabolic process"/>
    <property type="evidence" value="ECO:0007669"/>
    <property type="project" value="UniProtKB-UniRule"/>
</dbReference>
<comment type="function">
    <text evidence="7">Catalyzes the dehydration of the S-form of NAD(P)HX at the expense of ATP, which is converted to ADP. Together with NAD(P)HX epimerase, which catalyzes the epimerization of the S- and R-forms, the enzyme allows the repair of both epimers of NAD(P)HX, a damaged form of NAD(P)H that is a result of enzymatic or heat-dependent hydration.</text>
</comment>
<proteinExistence type="inferred from homology"/>
<evidence type="ECO:0000256" key="4">
    <source>
        <dbReference type="ARBA" id="ARBA00023027"/>
    </source>
</evidence>
<name>A0A0R3PX86_ANGCS</name>
<dbReference type="PROSITE" id="PS51383">
    <property type="entry name" value="YJEF_C_3"/>
    <property type="match status" value="1"/>
</dbReference>
<comment type="catalytic activity">
    <reaction evidence="6 7">
        <text>(6S)-NADPHX + ATP = ADP + phosphate + NADPH + H(+)</text>
        <dbReference type="Rhea" id="RHEA:32231"/>
        <dbReference type="ChEBI" id="CHEBI:15378"/>
        <dbReference type="ChEBI" id="CHEBI:30616"/>
        <dbReference type="ChEBI" id="CHEBI:43474"/>
        <dbReference type="ChEBI" id="CHEBI:57783"/>
        <dbReference type="ChEBI" id="CHEBI:64076"/>
        <dbReference type="ChEBI" id="CHEBI:456216"/>
        <dbReference type="EC" id="4.2.1.93"/>
    </reaction>
</comment>
<dbReference type="HAMAP" id="MF_01965">
    <property type="entry name" value="NADHX_dehydratase"/>
    <property type="match status" value="1"/>
</dbReference>
<feature type="binding site" evidence="7">
    <location>
        <position position="217"/>
    </location>
    <ligand>
        <name>(6S)-NADPHX</name>
        <dbReference type="ChEBI" id="CHEBI:64076"/>
    </ligand>
</feature>
<feature type="binding site" evidence="7">
    <location>
        <begin position="187"/>
        <end position="191"/>
    </location>
    <ligand>
        <name>ATP</name>
        <dbReference type="ChEBI" id="CHEBI:30616"/>
    </ligand>
</feature>
<comment type="cofactor">
    <cofactor evidence="7">
        <name>Mg(2+)</name>
        <dbReference type="ChEBI" id="CHEBI:18420"/>
    </cofactor>
</comment>
<dbReference type="SUPFAM" id="SSF53613">
    <property type="entry name" value="Ribokinase-like"/>
    <property type="match status" value="1"/>
</dbReference>
<keyword evidence="4 7" id="KW-0520">NAD</keyword>
<organism evidence="9">
    <name type="scientific">Angiostrongylus costaricensis</name>
    <name type="common">Nematode worm</name>
    <dbReference type="NCBI Taxonomy" id="334426"/>
    <lineage>
        <taxon>Eukaryota</taxon>
        <taxon>Metazoa</taxon>
        <taxon>Ecdysozoa</taxon>
        <taxon>Nematoda</taxon>
        <taxon>Chromadorea</taxon>
        <taxon>Rhabditida</taxon>
        <taxon>Rhabditina</taxon>
        <taxon>Rhabditomorpha</taxon>
        <taxon>Strongyloidea</taxon>
        <taxon>Metastrongylidae</taxon>
        <taxon>Angiostrongylus</taxon>
    </lineage>
</organism>
<dbReference type="InterPro" id="IPR000631">
    <property type="entry name" value="CARKD"/>
</dbReference>
<dbReference type="PANTHER" id="PTHR12592:SF0">
    <property type="entry name" value="ATP-DEPENDENT (S)-NAD(P)H-HYDRATE DEHYDRATASE"/>
    <property type="match status" value="1"/>
</dbReference>
<dbReference type="OMA" id="WRAAYHN"/>
<dbReference type="WBParaSite" id="ACOC_0001086101-mRNA-1">
    <property type="protein sequence ID" value="ACOC_0001086101-mRNA-1"/>
    <property type="gene ID" value="ACOC_0001086101"/>
</dbReference>
<dbReference type="EC" id="4.2.1.93" evidence="7"/>
<keyword evidence="3" id="KW-0521">NADP</keyword>
<feature type="binding site" evidence="7">
    <location>
        <position position="88"/>
    </location>
    <ligand>
        <name>(6S)-NADPHX</name>
        <dbReference type="ChEBI" id="CHEBI:64076"/>
    </ligand>
</feature>
<evidence type="ECO:0000256" key="5">
    <source>
        <dbReference type="ARBA" id="ARBA00023239"/>
    </source>
</evidence>
<dbReference type="CDD" id="cd01171">
    <property type="entry name" value="YXKO-related"/>
    <property type="match status" value="1"/>
</dbReference>
<dbReference type="AlphaFoldDB" id="A0A0R3PX86"/>
<dbReference type="GO" id="GO:0005524">
    <property type="term" value="F:ATP binding"/>
    <property type="evidence" value="ECO:0007669"/>
    <property type="project" value="UniProtKB-KW"/>
</dbReference>
<evidence type="ECO:0000256" key="2">
    <source>
        <dbReference type="ARBA" id="ARBA00022840"/>
    </source>
</evidence>
<keyword evidence="1 7" id="KW-0547">Nucleotide-binding</keyword>
<reference evidence="9" key="1">
    <citation type="submission" date="2017-02" db="UniProtKB">
        <authorList>
            <consortium name="WormBaseParasite"/>
        </authorList>
    </citation>
    <scope>IDENTIFICATION</scope>
</reference>
<dbReference type="InterPro" id="IPR017953">
    <property type="entry name" value="Carbohydrate_kinase_pred_CS"/>
</dbReference>
<comment type="similarity">
    <text evidence="7">Belongs to the NnrD/CARKD family.</text>
</comment>
<dbReference type="GO" id="GO:0047453">
    <property type="term" value="F:ATP-dependent NAD(P)H-hydrate dehydratase activity"/>
    <property type="evidence" value="ECO:0007669"/>
    <property type="project" value="UniProtKB-UniRule"/>
</dbReference>
<dbReference type="Pfam" id="PF01256">
    <property type="entry name" value="Carb_kinase"/>
    <property type="match status" value="1"/>
</dbReference>
<dbReference type="PANTHER" id="PTHR12592">
    <property type="entry name" value="ATP-DEPENDENT (S)-NAD(P)H-HYDRATE DEHYDRATASE FAMILY MEMBER"/>
    <property type="match status" value="1"/>
</dbReference>
<evidence type="ECO:0000313" key="9">
    <source>
        <dbReference type="WBParaSite" id="ACOC_0001086101-mRNA-1"/>
    </source>
</evidence>
<protein>
    <recommendedName>
        <fullName evidence="7">ATP-dependent (S)-NAD(P)H-hydrate dehydratase</fullName>
        <ecNumber evidence="7">4.2.1.93</ecNumber>
    </recommendedName>
    <alternativeName>
        <fullName evidence="7">ATP-dependent NAD(P)HX dehydratase</fullName>
    </alternativeName>
</protein>